<organism evidence="2 3">
    <name type="scientific">Paenibacillus campinasensis</name>
    <dbReference type="NCBI Taxonomy" id="66347"/>
    <lineage>
        <taxon>Bacteria</taxon>
        <taxon>Bacillati</taxon>
        <taxon>Bacillota</taxon>
        <taxon>Bacilli</taxon>
        <taxon>Bacillales</taxon>
        <taxon>Paenibacillaceae</taxon>
        <taxon>Paenibacillus</taxon>
    </lineage>
</organism>
<evidence type="ECO:0000313" key="2">
    <source>
        <dbReference type="EMBL" id="PAD72387.1"/>
    </source>
</evidence>
<dbReference type="OrthoDB" id="2697418at2"/>
<feature type="compositionally biased region" description="Basic and acidic residues" evidence="1">
    <location>
        <begin position="149"/>
        <end position="172"/>
    </location>
</feature>
<evidence type="ECO:0000313" key="3">
    <source>
        <dbReference type="Proteomes" id="UP000215596"/>
    </source>
</evidence>
<proteinExistence type="predicted"/>
<gene>
    <name evidence="2" type="ORF">CHH67_22355</name>
</gene>
<reference evidence="2 3" key="1">
    <citation type="submission" date="2017-07" db="EMBL/GenBank/DDBJ databases">
        <title>Isolation and whole genome analysis of endospore-forming bacteria from heroin.</title>
        <authorList>
            <person name="Kalinowski J."/>
            <person name="Ahrens B."/>
            <person name="Al-Dilaimi A."/>
            <person name="Winkler A."/>
            <person name="Wibberg D."/>
            <person name="Schleenbecker U."/>
            <person name="Ruckert C."/>
            <person name="Wolfel R."/>
            <person name="Grass G."/>
        </authorList>
    </citation>
    <scope>NUCLEOTIDE SEQUENCE [LARGE SCALE GENOMIC DNA]</scope>
    <source>
        <strain evidence="2 3">7537-G1</strain>
    </source>
</reference>
<dbReference type="InterPro" id="IPR036390">
    <property type="entry name" value="WH_DNA-bd_sf"/>
</dbReference>
<dbReference type="RefSeq" id="WP_095267586.1">
    <property type="nucleotide sequence ID" value="NZ_NPBY01000079.1"/>
</dbReference>
<dbReference type="EMBL" id="NPBY01000079">
    <property type="protein sequence ID" value="PAD72387.1"/>
    <property type="molecule type" value="Genomic_DNA"/>
</dbReference>
<dbReference type="SUPFAM" id="SSF46785">
    <property type="entry name" value="Winged helix' DNA-binding domain"/>
    <property type="match status" value="1"/>
</dbReference>
<evidence type="ECO:0000256" key="1">
    <source>
        <dbReference type="SAM" id="MobiDB-lite"/>
    </source>
</evidence>
<accession>A0A268EGW4</accession>
<name>A0A268EGW4_9BACL</name>
<comment type="caution">
    <text evidence="2">The sequence shown here is derived from an EMBL/GenBank/DDBJ whole genome shotgun (WGS) entry which is preliminary data.</text>
</comment>
<feature type="compositionally biased region" description="Polar residues" evidence="1">
    <location>
        <begin position="173"/>
        <end position="187"/>
    </location>
</feature>
<dbReference type="AlphaFoldDB" id="A0A268EGW4"/>
<protein>
    <recommendedName>
        <fullName evidence="4">Helix-turn-helix domain-containing protein</fullName>
    </recommendedName>
</protein>
<feature type="region of interest" description="Disordered" evidence="1">
    <location>
        <begin position="127"/>
        <end position="187"/>
    </location>
</feature>
<dbReference type="Proteomes" id="UP000215596">
    <property type="component" value="Unassembled WGS sequence"/>
</dbReference>
<sequence>MFKFKSKSAYWEKFSAYQSFTNVDELNATIAMFTATYELTSAAEAVLNTIKLHAKRFIGVCWLYREEIARKAGVSLSSVNRAIKALKETGILTVHHTIHTKRGGQTHSVYVINRDFVGAEMAALPSRESVKSTSMESAHEPANETPSATEKEAEKPRRTSVSADRRQVHTDLHTNSNTNIKPNKDTTCNKVKSSNSINIDNNESDAEEILKSVPDEFVALMKPYYDGSPHVIAARWKTACVAIKKNCFSLANTSWDTIGQAWRDVVRQYKRRKIRNATDDGIGGYFYSVLSDYLLDEYLRKALS</sequence>
<evidence type="ECO:0008006" key="4">
    <source>
        <dbReference type="Google" id="ProtNLM"/>
    </source>
</evidence>